<comment type="miscellaneous">
    <text evidence="11">CTPSs have evolved a hybrid strategy for distinguishing between UTP and CTP. The overlapping regions of the product feedback inhibitory and substrate sites recognize a common feature in both compounds, the triphosphate moiety. To differentiate isosteric substrate and product pyrimidine rings, an additional pocket far from the expected kinase/ligase catalytic site, specifically recognizes the cytosine and ribose portions of the product inhibitor.</text>
</comment>
<dbReference type="FunFam" id="3.40.50.300:FF:000009">
    <property type="entry name" value="CTP synthase"/>
    <property type="match status" value="1"/>
</dbReference>
<feature type="binding site" evidence="11">
    <location>
        <position position="403"/>
    </location>
    <ligand>
        <name>L-glutamine</name>
        <dbReference type="ChEBI" id="CHEBI:58359"/>
    </ligand>
</feature>
<dbReference type="InterPro" id="IPR029062">
    <property type="entry name" value="Class_I_gatase-like"/>
</dbReference>
<evidence type="ECO:0000256" key="7">
    <source>
        <dbReference type="ARBA" id="ARBA00022842"/>
    </source>
</evidence>
<accession>A0A2J6WG85</accession>
<keyword evidence="8 11" id="KW-0315">Glutamine amidotransferase</keyword>
<feature type="binding site" evidence="11">
    <location>
        <begin position="380"/>
        <end position="383"/>
    </location>
    <ligand>
        <name>L-glutamine</name>
        <dbReference type="ChEBI" id="CHEBI:58359"/>
    </ligand>
</feature>
<dbReference type="GO" id="GO:0004359">
    <property type="term" value="F:glutaminase activity"/>
    <property type="evidence" value="ECO:0007669"/>
    <property type="project" value="RHEA"/>
</dbReference>
<dbReference type="Pfam" id="PF06418">
    <property type="entry name" value="CTP_synth_N"/>
    <property type="match status" value="1"/>
</dbReference>
<dbReference type="InterPro" id="IPR027417">
    <property type="entry name" value="P-loop_NTPase"/>
</dbReference>
<comment type="caution">
    <text evidence="14">The sequence shown here is derived from an EMBL/GenBank/DDBJ whole genome shotgun (WGS) entry which is preliminary data.</text>
</comment>
<comment type="pathway">
    <text evidence="1 11">Pyrimidine metabolism; CTP biosynthesis via de novo pathway; CTP from UDP: step 2/2.</text>
</comment>
<name>A0A2J6WG85_9BACT</name>
<evidence type="ECO:0000256" key="2">
    <source>
        <dbReference type="ARBA" id="ARBA00007533"/>
    </source>
</evidence>
<dbReference type="Pfam" id="PF00117">
    <property type="entry name" value="GATase"/>
    <property type="match status" value="1"/>
</dbReference>
<dbReference type="NCBIfam" id="TIGR00337">
    <property type="entry name" value="PyrG"/>
    <property type="match status" value="1"/>
</dbReference>
<feature type="binding site" evidence="11">
    <location>
        <position position="240"/>
    </location>
    <ligand>
        <name>ATP</name>
        <dbReference type="ChEBI" id="CHEBI:30616"/>
    </ligand>
</feature>
<dbReference type="NCBIfam" id="NF003792">
    <property type="entry name" value="PRK05380.1"/>
    <property type="match status" value="1"/>
</dbReference>
<gene>
    <name evidence="11 14" type="primary">pyrG</name>
    <name evidence="14" type="ORF">C0187_07430</name>
</gene>
<dbReference type="InterPro" id="IPR004468">
    <property type="entry name" value="CTP_synthase"/>
</dbReference>
<keyword evidence="5 11" id="KW-0547">Nucleotide-binding</keyword>
<dbReference type="InterPro" id="IPR017456">
    <property type="entry name" value="CTP_synthase_N"/>
</dbReference>
<evidence type="ECO:0000313" key="14">
    <source>
        <dbReference type="EMBL" id="PMP69326.1"/>
    </source>
</evidence>
<feature type="binding site" evidence="11">
    <location>
        <position position="352"/>
    </location>
    <ligand>
        <name>L-glutamine</name>
        <dbReference type="ChEBI" id="CHEBI:58359"/>
    </ligand>
</feature>
<feature type="domain" description="Glutamine amidotransferase" evidence="12">
    <location>
        <begin position="300"/>
        <end position="524"/>
    </location>
</feature>
<evidence type="ECO:0000256" key="5">
    <source>
        <dbReference type="ARBA" id="ARBA00022741"/>
    </source>
</evidence>
<dbReference type="GO" id="GO:0005829">
    <property type="term" value="C:cytosol"/>
    <property type="evidence" value="ECO:0007669"/>
    <property type="project" value="TreeGrafter"/>
</dbReference>
<dbReference type="Proteomes" id="UP000242881">
    <property type="component" value="Unassembled WGS sequence"/>
</dbReference>
<comment type="function">
    <text evidence="11">Catalyzes the ATP-dependent amination of UTP to CTP with either L-glutamine or ammonia as the source of nitrogen. Regulates intracellular CTP levels through interactions with the four ribonucleotide triphosphates.</text>
</comment>
<feature type="binding site" evidence="11">
    <location>
        <position position="13"/>
    </location>
    <ligand>
        <name>CTP</name>
        <dbReference type="ChEBI" id="CHEBI:37563"/>
        <note>allosteric inhibitor</note>
    </ligand>
</feature>
<feature type="active site" description="Nucleophile; for glutamine hydrolysis" evidence="11">
    <location>
        <position position="379"/>
    </location>
</feature>
<dbReference type="EMBL" id="PNIN01000077">
    <property type="protein sequence ID" value="PMP69326.1"/>
    <property type="molecule type" value="Genomic_DNA"/>
</dbReference>
<evidence type="ECO:0000256" key="8">
    <source>
        <dbReference type="ARBA" id="ARBA00022962"/>
    </source>
</evidence>
<dbReference type="AlphaFoldDB" id="A0A2J6WG85"/>
<feature type="binding site" evidence="11">
    <location>
        <begin position="14"/>
        <end position="19"/>
    </location>
    <ligand>
        <name>ATP</name>
        <dbReference type="ChEBI" id="CHEBI:30616"/>
    </ligand>
</feature>
<feature type="binding site" evidence="11">
    <location>
        <position position="71"/>
    </location>
    <ligand>
        <name>Mg(2+)</name>
        <dbReference type="ChEBI" id="CHEBI:18420"/>
    </ligand>
</feature>
<dbReference type="GO" id="GO:0005524">
    <property type="term" value="F:ATP binding"/>
    <property type="evidence" value="ECO:0007669"/>
    <property type="project" value="UniProtKB-KW"/>
</dbReference>
<comment type="similarity">
    <text evidence="2 11">Belongs to the CTP synthase family.</text>
</comment>
<comment type="caution">
    <text evidence="11">Lacks conserved residue(s) required for the propagation of feature annotation.</text>
</comment>
<keyword evidence="4 11" id="KW-0479">Metal-binding</keyword>
<feature type="binding site" evidence="11">
    <location>
        <position position="71"/>
    </location>
    <ligand>
        <name>ATP</name>
        <dbReference type="ChEBI" id="CHEBI:30616"/>
    </ligand>
</feature>
<comment type="activity regulation">
    <text evidence="11">Allosterically activated by GTP, when glutamine is the substrate; GTP has no effect on the reaction when ammonia is the substrate. The allosteric effector GTP functions by stabilizing the protein conformation that binds the tetrahedral intermediate(s) formed during glutamine hydrolysis. Inhibited by the product CTP, via allosteric rather than competitive inhibition.</text>
</comment>
<dbReference type="HAMAP" id="MF_01227">
    <property type="entry name" value="PyrG"/>
    <property type="match status" value="1"/>
</dbReference>
<dbReference type="CDD" id="cd03113">
    <property type="entry name" value="CTPS_N"/>
    <property type="match status" value="1"/>
</dbReference>
<feature type="binding site" evidence="11">
    <location>
        <position position="460"/>
    </location>
    <ligand>
        <name>L-glutamine</name>
        <dbReference type="ChEBI" id="CHEBI:58359"/>
    </ligand>
</feature>
<dbReference type="PROSITE" id="PS51273">
    <property type="entry name" value="GATASE_TYPE_1"/>
    <property type="match status" value="1"/>
</dbReference>
<dbReference type="PANTHER" id="PTHR11550:SF0">
    <property type="entry name" value="CTP SYNTHASE-RELATED"/>
    <property type="match status" value="1"/>
</dbReference>
<evidence type="ECO:0000256" key="6">
    <source>
        <dbReference type="ARBA" id="ARBA00022840"/>
    </source>
</evidence>
<keyword evidence="7 11" id="KW-0460">Magnesium</keyword>
<keyword evidence="9 11" id="KW-0665">Pyrimidine biosynthesis</keyword>
<feature type="binding site" evidence="11">
    <location>
        <begin position="186"/>
        <end position="191"/>
    </location>
    <ligand>
        <name>UTP</name>
        <dbReference type="ChEBI" id="CHEBI:46398"/>
    </ligand>
</feature>
<dbReference type="Gene3D" id="3.40.50.300">
    <property type="entry name" value="P-loop containing nucleotide triphosphate hydrolases"/>
    <property type="match status" value="1"/>
</dbReference>
<comment type="catalytic activity">
    <reaction evidence="10 11">
        <text>UTP + L-glutamine + ATP + H2O = CTP + L-glutamate + ADP + phosphate + 2 H(+)</text>
        <dbReference type="Rhea" id="RHEA:26426"/>
        <dbReference type="ChEBI" id="CHEBI:15377"/>
        <dbReference type="ChEBI" id="CHEBI:15378"/>
        <dbReference type="ChEBI" id="CHEBI:29985"/>
        <dbReference type="ChEBI" id="CHEBI:30616"/>
        <dbReference type="ChEBI" id="CHEBI:37563"/>
        <dbReference type="ChEBI" id="CHEBI:43474"/>
        <dbReference type="ChEBI" id="CHEBI:46398"/>
        <dbReference type="ChEBI" id="CHEBI:58359"/>
        <dbReference type="ChEBI" id="CHEBI:456216"/>
        <dbReference type="EC" id="6.3.4.2"/>
    </reaction>
</comment>
<keyword evidence="3 11" id="KW-0436">Ligase</keyword>
<comment type="catalytic activity">
    <reaction evidence="11">
        <text>L-glutamine + H2O = L-glutamate + NH4(+)</text>
        <dbReference type="Rhea" id="RHEA:15889"/>
        <dbReference type="ChEBI" id="CHEBI:15377"/>
        <dbReference type="ChEBI" id="CHEBI:28938"/>
        <dbReference type="ChEBI" id="CHEBI:29985"/>
        <dbReference type="ChEBI" id="CHEBI:58359"/>
    </reaction>
</comment>
<reference evidence="14 15" key="1">
    <citation type="submission" date="2018-01" db="EMBL/GenBank/DDBJ databases">
        <title>Metagenomic assembled genomes from two thermal pools in the Uzon Caldera, Kamchatka, Russia.</title>
        <authorList>
            <person name="Wilkins L."/>
            <person name="Ettinger C."/>
        </authorList>
    </citation>
    <scope>NUCLEOTIDE SEQUENCE [LARGE SCALE GENOMIC DNA]</scope>
    <source>
        <strain evidence="14">ZAV-05</strain>
    </source>
</reference>
<evidence type="ECO:0000256" key="9">
    <source>
        <dbReference type="ARBA" id="ARBA00022975"/>
    </source>
</evidence>
<dbReference type="PANTHER" id="PTHR11550">
    <property type="entry name" value="CTP SYNTHASE"/>
    <property type="match status" value="1"/>
</dbReference>
<feature type="binding site" evidence="11">
    <location>
        <position position="139"/>
    </location>
    <ligand>
        <name>Mg(2+)</name>
        <dbReference type="ChEBI" id="CHEBI:18420"/>
    </ligand>
</feature>
<evidence type="ECO:0000256" key="1">
    <source>
        <dbReference type="ARBA" id="ARBA00005171"/>
    </source>
</evidence>
<feature type="binding site" evidence="11">
    <location>
        <position position="222"/>
    </location>
    <ligand>
        <name>UTP</name>
        <dbReference type="ChEBI" id="CHEBI:46398"/>
    </ligand>
</feature>
<dbReference type="CDD" id="cd01746">
    <property type="entry name" value="GATase1_CTP_Synthase"/>
    <property type="match status" value="1"/>
</dbReference>
<evidence type="ECO:0000259" key="13">
    <source>
        <dbReference type="Pfam" id="PF06418"/>
    </source>
</evidence>
<dbReference type="UniPathway" id="UPA00159">
    <property type="reaction ID" value="UER00277"/>
</dbReference>
<comment type="subunit">
    <text evidence="11">Homotetramer.</text>
</comment>
<dbReference type="GO" id="GO:0097268">
    <property type="term" value="C:cytoophidium"/>
    <property type="evidence" value="ECO:0007669"/>
    <property type="project" value="UniProtKB-ARBA"/>
</dbReference>
<dbReference type="GO" id="GO:0019856">
    <property type="term" value="P:pyrimidine nucleobase biosynthetic process"/>
    <property type="evidence" value="ECO:0007669"/>
    <property type="project" value="TreeGrafter"/>
</dbReference>
<organism evidence="14 15">
    <name type="scientific">Calditerrivibrio nitroreducens</name>
    <dbReference type="NCBI Taxonomy" id="477976"/>
    <lineage>
        <taxon>Bacteria</taxon>
        <taxon>Pseudomonadati</taxon>
        <taxon>Deferribacterota</taxon>
        <taxon>Deferribacteres</taxon>
        <taxon>Deferribacterales</taxon>
        <taxon>Calditerrivibrionaceae</taxon>
    </lineage>
</organism>
<feature type="binding site" evidence="11">
    <location>
        <position position="222"/>
    </location>
    <ligand>
        <name>CTP</name>
        <dbReference type="ChEBI" id="CHEBI:37563"/>
        <note>allosteric inhibitor</note>
    </ligand>
</feature>
<dbReference type="GO" id="GO:0003883">
    <property type="term" value="F:CTP synthase activity"/>
    <property type="evidence" value="ECO:0007669"/>
    <property type="project" value="UniProtKB-UniRule"/>
</dbReference>
<dbReference type="SUPFAM" id="SSF52540">
    <property type="entry name" value="P-loop containing nucleoside triphosphate hydrolases"/>
    <property type="match status" value="1"/>
</dbReference>
<dbReference type="InterPro" id="IPR033828">
    <property type="entry name" value="GATase1_CTP_Synthase"/>
</dbReference>
<proteinExistence type="inferred from homology"/>
<dbReference type="GO" id="GO:0042802">
    <property type="term" value="F:identical protein binding"/>
    <property type="evidence" value="ECO:0007669"/>
    <property type="project" value="TreeGrafter"/>
</dbReference>
<feature type="domain" description="CTP synthase N-terminal" evidence="13">
    <location>
        <begin position="3"/>
        <end position="265"/>
    </location>
</feature>
<feature type="region of interest" description="Amidoligase domain" evidence="11">
    <location>
        <begin position="1"/>
        <end position="265"/>
    </location>
</feature>
<evidence type="ECO:0000259" key="12">
    <source>
        <dbReference type="Pfam" id="PF00117"/>
    </source>
</evidence>
<protein>
    <recommendedName>
        <fullName evidence="11">CTP synthase</fullName>
        <ecNumber evidence="11">6.3.4.2</ecNumber>
    </recommendedName>
    <alternativeName>
        <fullName evidence="11">Cytidine 5'-triphosphate synthase</fullName>
    </alternativeName>
    <alternativeName>
        <fullName evidence="11">Cytidine triphosphate synthetase</fullName>
        <shortName evidence="11">CTP synthetase</shortName>
        <shortName evidence="11">CTPS</shortName>
    </alternativeName>
    <alternativeName>
        <fullName evidence="11">UTP--ammonia ligase</fullName>
    </alternativeName>
</protein>
<dbReference type="InterPro" id="IPR017926">
    <property type="entry name" value="GATASE"/>
</dbReference>
<dbReference type="EC" id="6.3.4.2" evidence="11"/>
<evidence type="ECO:0000256" key="4">
    <source>
        <dbReference type="ARBA" id="ARBA00022723"/>
    </source>
</evidence>
<feature type="active site" evidence="11">
    <location>
        <position position="507"/>
    </location>
</feature>
<feature type="active site" evidence="11">
    <location>
        <position position="505"/>
    </location>
</feature>
<feature type="binding site" evidence="11">
    <location>
        <position position="13"/>
    </location>
    <ligand>
        <name>UTP</name>
        <dbReference type="ChEBI" id="CHEBI:46398"/>
    </ligand>
</feature>
<evidence type="ECO:0000256" key="3">
    <source>
        <dbReference type="ARBA" id="ARBA00022598"/>
    </source>
</evidence>
<feature type="binding site" evidence="11">
    <location>
        <begin position="146"/>
        <end position="148"/>
    </location>
    <ligand>
        <name>CTP</name>
        <dbReference type="ChEBI" id="CHEBI:37563"/>
        <note>allosteric inhibitor</note>
    </ligand>
</feature>
<sequence>MAKFIFVTGGVLSSLGKGITAASLGTLLELRGYKVIIKKFDPYLNVDPGTMSPFQHGEVYVTEDGAETDLDLGHYERFLNSYTNKDCNITTGKIYHHVIEKERKGDYLGATVQVIPHITDEIKNNIRKLSGEYDIVIVEIGGTVGDIESLPFLEAIRQIRFDLDDNDVLYIHVTLVPYIKSAGELKTKPTQHSVKELREIGIQPDILVCRSEYPLSDGIKKKIALFCNISKEGVINAIDASSIYQVPLLLHNEGIDKIVLKKLNLPEKSLDLSKWEDIVFRLNNPEGEVTIGVVGKYVDLKDAYISLNEALVHGGIHNRLKVNIKWIDAEDLEKMPLDKFFEDVDGILVPGGFGDRGVEGKINAVNYARIKNIPFFGICLGMQCAVIEFARNVLKLDGANSVEFLPKTPYPVIDYMNDQKNIKKLGGTMRLGGYKCTIKEDTLAFKSYGKTEVFERHRHRLEFNNRFKDDFVKAGVTISGVNQERDLVEIIELKSHRWFLGCQFHPEFKSKPTNPHPLFSSFVNAAYKYKKDKSDEKVVI</sequence>
<evidence type="ECO:0000313" key="15">
    <source>
        <dbReference type="Proteomes" id="UP000242881"/>
    </source>
</evidence>
<dbReference type="GO" id="GO:0046872">
    <property type="term" value="F:metal ion binding"/>
    <property type="evidence" value="ECO:0007669"/>
    <property type="project" value="UniProtKB-KW"/>
</dbReference>
<comment type="catalytic activity">
    <reaction evidence="11">
        <text>UTP + NH4(+) + ATP = CTP + ADP + phosphate + 2 H(+)</text>
        <dbReference type="Rhea" id="RHEA:16597"/>
        <dbReference type="ChEBI" id="CHEBI:15378"/>
        <dbReference type="ChEBI" id="CHEBI:28938"/>
        <dbReference type="ChEBI" id="CHEBI:30616"/>
        <dbReference type="ChEBI" id="CHEBI:37563"/>
        <dbReference type="ChEBI" id="CHEBI:43474"/>
        <dbReference type="ChEBI" id="CHEBI:46398"/>
        <dbReference type="ChEBI" id="CHEBI:456216"/>
    </reaction>
</comment>
<feature type="binding site" evidence="11">
    <location>
        <begin position="186"/>
        <end position="191"/>
    </location>
    <ligand>
        <name>CTP</name>
        <dbReference type="ChEBI" id="CHEBI:37563"/>
        <note>allosteric inhibitor</note>
    </ligand>
</feature>
<dbReference type="Gene3D" id="3.40.50.880">
    <property type="match status" value="1"/>
</dbReference>
<evidence type="ECO:0000256" key="11">
    <source>
        <dbReference type="HAMAP-Rule" id="MF_01227"/>
    </source>
</evidence>
<evidence type="ECO:0000256" key="10">
    <source>
        <dbReference type="ARBA" id="ARBA00047781"/>
    </source>
</evidence>
<dbReference type="FunFam" id="3.40.50.880:FF:000002">
    <property type="entry name" value="CTP synthase"/>
    <property type="match status" value="1"/>
</dbReference>
<dbReference type="SUPFAM" id="SSF52317">
    <property type="entry name" value="Class I glutamine amidotransferase-like"/>
    <property type="match status" value="1"/>
</dbReference>
<dbReference type="GO" id="GO:0044210">
    <property type="term" value="P:'de novo' CTP biosynthetic process"/>
    <property type="evidence" value="ECO:0007669"/>
    <property type="project" value="UniProtKB-UniRule"/>
</dbReference>
<keyword evidence="6 11" id="KW-0067">ATP-binding</keyword>